<dbReference type="OrthoDB" id="5343018at2759"/>
<organism evidence="2 3">
    <name type="scientific">Endocarpon pusillum (strain Z07020 / HMAS-L-300199)</name>
    <name type="common">Lichen-forming fungus</name>
    <dbReference type="NCBI Taxonomy" id="1263415"/>
    <lineage>
        <taxon>Eukaryota</taxon>
        <taxon>Fungi</taxon>
        <taxon>Dikarya</taxon>
        <taxon>Ascomycota</taxon>
        <taxon>Pezizomycotina</taxon>
        <taxon>Eurotiomycetes</taxon>
        <taxon>Chaetothyriomycetidae</taxon>
        <taxon>Verrucariales</taxon>
        <taxon>Verrucariaceae</taxon>
        <taxon>Endocarpon</taxon>
    </lineage>
</organism>
<protein>
    <submittedName>
        <fullName evidence="2">Uncharacterized protein</fullName>
    </submittedName>
</protein>
<dbReference type="AlphaFoldDB" id="U1G4F3"/>
<feature type="compositionally biased region" description="Polar residues" evidence="1">
    <location>
        <begin position="24"/>
        <end position="52"/>
    </location>
</feature>
<feature type="region of interest" description="Disordered" evidence="1">
    <location>
        <begin position="1070"/>
        <end position="1116"/>
    </location>
</feature>
<reference evidence="3" key="1">
    <citation type="journal article" date="2014" name="BMC Genomics">
        <title>Genome characteristics reveal the impact of lichenization on lichen-forming fungus Endocarpon pusillum Hedwig (Verrucariales, Ascomycota).</title>
        <authorList>
            <person name="Wang Y.-Y."/>
            <person name="Liu B."/>
            <person name="Zhang X.-Y."/>
            <person name="Zhou Q.-M."/>
            <person name="Zhang T."/>
            <person name="Li H."/>
            <person name="Yu Y.-F."/>
            <person name="Zhang X.-L."/>
            <person name="Hao X.-Y."/>
            <person name="Wang M."/>
            <person name="Wang L."/>
            <person name="Wei J.-C."/>
        </authorList>
    </citation>
    <scope>NUCLEOTIDE SEQUENCE [LARGE SCALE GENOMIC DNA]</scope>
    <source>
        <strain evidence="3">Z07020 / HMAS-L-300199</strain>
    </source>
</reference>
<feature type="compositionally biased region" description="Polar residues" evidence="1">
    <location>
        <begin position="815"/>
        <end position="837"/>
    </location>
</feature>
<feature type="compositionally biased region" description="Basic and acidic residues" evidence="1">
    <location>
        <begin position="439"/>
        <end position="455"/>
    </location>
</feature>
<evidence type="ECO:0000256" key="1">
    <source>
        <dbReference type="SAM" id="MobiDB-lite"/>
    </source>
</evidence>
<feature type="region of interest" description="Disordered" evidence="1">
    <location>
        <begin position="82"/>
        <end position="213"/>
    </location>
</feature>
<feature type="compositionally biased region" description="Polar residues" evidence="1">
    <location>
        <begin position="120"/>
        <end position="146"/>
    </location>
</feature>
<gene>
    <name evidence="2" type="ORF">EPUS_02963</name>
</gene>
<feature type="compositionally biased region" description="Low complexity" evidence="1">
    <location>
        <begin position="393"/>
        <end position="406"/>
    </location>
</feature>
<dbReference type="EMBL" id="KE721112">
    <property type="protein sequence ID" value="ERF72172.1"/>
    <property type="molecule type" value="Genomic_DNA"/>
</dbReference>
<feature type="compositionally biased region" description="Acidic residues" evidence="1">
    <location>
        <begin position="1090"/>
        <end position="1100"/>
    </location>
</feature>
<evidence type="ECO:0000313" key="2">
    <source>
        <dbReference type="EMBL" id="ERF72172.1"/>
    </source>
</evidence>
<feature type="compositionally biased region" description="Polar residues" evidence="1">
    <location>
        <begin position="1103"/>
        <end position="1116"/>
    </location>
</feature>
<accession>U1G4F3</accession>
<sequence length="1235" mass="139653">MEHGHAHPSHLPSPATVAGHDSNRQQTPNRPLSFLGVTNTSSPLRRSPQTPFETPLSLPQRRLQLRNAGFRAPRLPSHRLSTRLSKWFSDKDDHKSRRQKSPARKQENSPPTVRRRAPQGGNTPSSILQEITNSTRSRPSVRSTFGSIYEDGQDDSPAHSWYHDAPSTQQSPITLNPVHAKPNDMKLREISGNARRSPPPPSSLSARQVRGRSKRGLNLHKTSFPASEHIVFLETQLEEFERSQYSPNTGLPLKDKVSALTAENNRLQEMLAELEHQFETRLRDSVEHKTGLEMNLRRKIKQLEEEIDIKDSTIQDLEDRNNASQRDLSNANSWKAAVERLESEKRDLEETSRNLEKRNDVLTELLGQSPTRSRPEFEFPSPVKEQHRRTPRPRSMMPRIPSSPARSELKRRRSLHTSPSPFQHDYFSPLSALIREHDHPCHDENVDPQKSRDDFQSVDSGLGDSCSVRSGNGTMSKRSSMHSYASASPAAWGLPLPPSPTDDVTERSSRRRKTRRFASGSTQLKSLVLPTLNSTNSFPQSAPLVEFKSSPERRDVSEHSIDPTIAFLSQHYDTPTQPMRRSHAWAAEDALNALEGTAEARFVSLDEKIADQKSLPSTHETALTFQDRQAYPDYNADSTPFAPSLIDEVIMEEGSTAFLSNQFQDAGDQSFSSLAGEVSMTESDIDGAQAEEQILTTRFLEWELPHPVSIQLPNLSEAPYSLERNTDQNNSLEDLGDCKPVSEPDFSAAVSVEQEFANPLVSPYPPPTTIVRHTKASHSGERGLDHQDEQEDAHPQTSLIASSSGKLAEIRRHSTSIGLQSTELTMPNPLKTASSQPICKRPKRPKSPLEVLQRKGRPTIPMTSLNNRTIFGTISRYTSYMREIRRDPTALARRVIANAWCSNWKRLGKLSWWVLGLFLGPGWKQKIKEKTEGWEVYDGENIAEVEHERLNGRDLDTPQRSCRSLETLARQSTRAQQKKRVEFDDGRGVPRPPRPDAEDAQHQKCKTCEQRSKKVSWGKSLYLWGKFSVAIMLAVGGAVIKGPEEMMKDCDLHGDATEETLQEHVRDAHDITESDHNYSLVLQSDYGYPEGDDDEDDNETTDSSLPHSSQTQPSNQAILSLSQHPPLHLRTHPRDNYYTFGVPSTSEYGQIDDNGQCRPSRNRVSHHRRRLPPRFFDTRSHDDDLGTLRWMQSLRVRDFQSWEPMDEVGHTDVESTIRVMPIRGQLRKRVRSLSS</sequence>
<dbReference type="OMA" id="NAWRSNW"/>
<feature type="compositionally biased region" description="Basic and acidic residues" evidence="1">
    <location>
        <begin position="979"/>
        <end position="1002"/>
    </location>
</feature>
<proteinExistence type="predicted"/>
<name>U1G4F3_ENDPU</name>
<dbReference type="RefSeq" id="XP_007802241.1">
    <property type="nucleotide sequence ID" value="XM_007804050.1"/>
</dbReference>
<feature type="compositionally biased region" description="Basic and acidic residues" evidence="1">
    <location>
        <begin position="778"/>
        <end position="787"/>
    </location>
</feature>
<dbReference type="Proteomes" id="UP000019373">
    <property type="component" value="Unassembled WGS sequence"/>
</dbReference>
<feature type="region of interest" description="Disordered" evidence="1">
    <location>
        <begin position="1"/>
        <end position="60"/>
    </location>
</feature>
<feature type="region of interest" description="Disordered" evidence="1">
    <location>
        <begin position="359"/>
        <end position="426"/>
    </location>
</feature>
<dbReference type="HOGENOM" id="CLU_274179_0_0_1"/>
<feature type="compositionally biased region" description="Polar residues" evidence="1">
    <location>
        <begin position="795"/>
        <end position="805"/>
    </location>
</feature>
<dbReference type="GeneID" id="19238012"/>
<feature type="region of interest" description="Disordered" evidence="1">
    <location>
        <begin position="968"/>
        <end position="1002"/>
    </location>
</feature>
<feature type="region of interest" description="Disordered" evidence="1">
    <location>
        <begin position="439"/>
        <end position="520"/>
    </location>
</feature>
<evidence type="ECO:0000313" key="3">
    <source>
        <dbReference type="Proteomes" id="UP000019373"/>
    </source>
</evidence>
<feature type="compositionally biased region" description="Polar residues" evidence="1">
    <location>
        <begin position="467"/>
        <end position="486"/>
    </location>
</feature>
<feature type="region of interest" description="Disordered" evidence="1">
    <location>
        <begin position="775"/>
        <end position="850"/>
    </location>
</feature>
<dbReference type="eggNOG" id="ENOG502SAZV">
    <property type="taxonomic scope" value="Eukaryota"/>
</dbReference>
<keyword evidence="3" id="KW-1185">Reference proteome</keyword>